<organism evidence="2 3">
    <name type="scientific">Roseicyclus mahoneyensis</name>
    <dbReference type="NCBI Taxonomy" id="164332"/>
    <lineage>
        <taxon>Bacteria</taxon>
        <taxon>Pseudomonadati</taxon>
        <taxon>Pseudomonadota</taxon>
        <taxon>Alphaproteobacteria</taxon>
        <taxon>Rhodobacterales</taxon>
        <taxon>Roseobacteraceae</taxon>
        <taxon>Roseicyclus</taxon>
    </lineage>
</organism>
<dbReference type="RefSeq" id="WP_146199973.1">
    <property type="nucleotide sequence ID" value="NZ_QGGW01000004.1"/>
</dbReference>
<keyword evidence="1" id="KW-1133">Transmembrane helix</keyword>
<dbReference type="AlphaFoldDB" id="A0A316GJQ0"/>
<dbReference type="OrthoDB" id="7819947at2"/>
<dbReference type="Proteomes" id="UP000245708">
    <property type="component" value="Unassembled WGS sequence"/>
</dbReference>
<comment type="caution">
    <text evidence="2">The sequence shown here is derived from an EMBL/GenBank/DDBJ whole genome shotgun (WGS) entry which is preliminary data.</text>
</comment>
<evidence type="ECO:0000256" key="1">
    <source>
        <dbReference type="SAM" id="Phobius"/>
    </source>
</evidence>
<feature type="transmembrane region" description="Helical" evidence="1">
    <location>
        <begin position="6"/>
        <end position="25"/>
    </location>
</feature>
<dbReference type="InterPro" id="IPR045616">
    <property type="entry name" value="DUF6446"/>
</dbReference>
<reference evidence="2 3" key="1">
    <citation type="submission" date="2018-05" db="EMBL/GenBank/DDBJ databases">
        <title>Genomic Encyclopedia of Type Strains, Phase IV (KMG-IV): sequencing the most valuable type-strain genomes for metagenomic binning, comparative biology and taxonomic classification.</title>
        <authorList>
            <person name="Goeker M."/>
        </authorList>
    </citation>
    <scope>NUCLEOTIDE SEQUENCE [LARGE SCALE GENOMIC DNA]</scope>
    <source>
        <strain evidence="2 3">DSM 16097</strain>
    </source>
</reference>
<proteinExistence type="predicted"/>
<accession>A0A316GJQ0</accession>
<keyword evidence="3" id="KW-1185">Reference proteome</keyword>
<dbReference type="EMBL" id="QGGW01000004">
    <property type="protein sequence ID" value="PWK60487.1"/>
    <property type="molecule type" value="Genomic_DNA"/>
</dbReference>
<evidence type="ECO:0000313" key="2">
    <source>
        <dbReference type="EMBL" id="PWK60487.1"/>
    </source>
</evidence>
<keyword evidence="1" id="KW-0812">Transmembrane</keyword>
<evidence type="ECO:0008006" key="4">
    <source>
        <dbReference type="Google" id="ProtNLM"/>
    </source>
</evidence>
<protein>
    <recommendedName>
        <fullName evidence="4">Histidine kinase</fullName>
    </recommendedName>
</protein>
<dbReference type="Pfam" id="PF20044">
    <property type="entry name" value="DUF6446"/>
    <property type="match status" value="1"/>
</dbReference>
<evidence type="ECO:0000313" key="3">
    <source>
        <dbReference type="Proteomes" id="UP000245708"/>
    </source>
</evidence>
<name>A0A316GJQ0_9RHOB</name>
<keyword evidence="1" id="KW-0472">Membrane</keyword>
<sequence>MTSGRWVVVAILGVTALFAAGMWYAQTRAYYDTVPLNALPVTMADGETVNLQLIGAQAIDAETSPLRFRACFNIGPDLAARLVDRAAPATDPTPLVAPAWFDCYSAADIGAALEEGAAQAVLATHEIARGVDRIIAVYPDGRAFAWQQLNGTLDE</sequence>
<gene>
    <name evidence="2" type="ORF">C7455_104123</name>
</gene>